<evidence type="ECO:0000313" key="4">
    <source>
        <dbReference type="EMBL" id="MBB4155373.1"/>
    </source>
</evidence>
<proteinExistence type="predicted"/>
<dbReference type="PROSITE" id="PS50110">
    <property type="entry name" value="RESPONSE_REGULATORY"/>
    <property type="match status" value="1"/>
</dbReference>
<accession>A0A840F803</accession>
<dbReference type="Pfam" id="PF00072">
    <property type="entry name" value="Response_reg"/>
    <property type="match status" value="1"/>
</dbReference>
<dbReference type="Gene3D" id="3.40.50.2300">
    <property type="match status" value="1"/>
</dbReference>
<dbReference type="InterPro" id="IPR050595">
    <property type="entry name" value="Bact_response_regulator"/>
</dbReference>
<keyword evidence="5" id="KW-1185">Reference proteome</keyword>
<dbReference type="SUPFAM" id="SSF52172">
    <property type="entry name" value="CheY-like"/>
    <property type="match status" value="1"/>
</dbReference>
<reference evidence="4 5" key="1">
    <citation type="submission" date="2020-08" db="EMBL/GenBank/DDBJ databases">
        <title>Genomic Encyclopedia of Type Strains, Phase IV (KMG-IV): sequencing the most valuable type-strain genomes for metagenomic binning, comparative biology and taxonomic classification.</title>
        <authorList>
            <person name="Goeker M."/>
        </authorList>
    </citation>
    <scope>NUCLEOTIDE SEQUENCE [LARGE SCALE GENOMIC DNA]</scope>
    <source>
        <strain evidence="4 5">YC6723</strain>
    </source>
</reference>
<dbReference type="GO" id="GO:0000160">
    <property type="term" value="P:phosphorelay signal transduction system"/>
    <property type="evidence" value="ECO:0007669"/>
    <property type="project" value="InterPro"/>
</dbReference>
<comment type="caution">
    <text evidence="4">The sequence shown here is derived from an EMBL/GenBank/DDBJ whole genome shotgun (WGS) entry which is preliminary data.</text>
</comment>
<feature type="domain" description="Response regulatory" evidence="3">
    <location>
        <begin position="11"/>
        <end position="122"/>
    </location>
</feature>
<dbReference type="RefSeq" id="WP_183986804.1">
    <property type="nucleotide sequence ID" value="NZ_JACIEV010000011.1"/>
</dbReference>
<gene>
    <name evidence="4" type="ORF">GGQ80_003293</name>
</gene>
<dbReference type="InterPro" id="IPR001789">
    <property type="entry name" value="Sig_transdc_resp-reg_receiver"/>
</dbReference>
<dbReference type="InterPro" id="IPR011006">
    <property type="entry name" value="CheY-like_superfamily"/>
</dbReference>
<dbReference type="PANTHER" id="PTHR44591:SF3">
    <property type="entry name" value="RESPONSE REGULATORY DOMAIN-CONTAINING PROTEIN"/>
    <property type="match status" value="1"/>
</dbReference>
<evidence type="ECO:0000256" key="2">
    <source>
        <dbReference type="PROSITE-ProRule" id="PRU00169"/>
    </source>
</evidence>
<dbReference type="Proteomes" id="UP000529795">
    <property type="component" value="Unassembled WGS sequence"/>
</dbReference>
<feature type="modified residue" description="4-aspartylphosphate" evidence="2">
    <location>
        <position position="61"/>
    </location>
</feature>
<dbReference type="EMBL" id="JACIEV010000011">
    <property type="protein sequence ID" value="MBB4155373.1"/>
    <property type="molecule type" value="Genomic_DNA"/>
</dbReference>
<sequence>MIDATEGARRMILVVEDNELLQMTTVDILCDAGLDVISVNNADQAMDALRTRDDIFAVFTDVDMPGSMDGIQLARIIEKQWPMIRTVLTSGGPPPPHGALPVQAVFYQKPYDSNEVLAALAR</sequence>
<evidence type="ECO:0000259" key="3">
    <source>
        <dbReference type="PROSITE" id="PS50110"/>
    </source>
</evidence>
<organism evidence="4 5">
    <name type="scientific">Sphingomonas jinjuensis</name>
    <dbReference type="NCBI Taxonomy" id="535907"/>
    <lineage>
        <taxon>Bacteria</taxon>
        <taxon>Pseudomonadati</taxon>
        <taxon>Pseudomonadota</taxon>
        <taxon>Alphaproteobacteria</taxon>
        <taxon>Sphingomonadales</taxon>
        <taxon>Sphingomonadaceae</taxon>
        <taxon>Sphingomonas</taxon>
    </lineage>
</organism>
<dbReference type="PANTHER" id="PTHR44591">
    <property type="entry name" value="STRESS RESPONSE REGULATOR PROTEIN 1"/>
    <property type="match status" value="1"/>
</dbReference>
<evidence type="ECO:0000256" key="1">
    <source>
        <dbReference type="ARBA" id="ARBA00022553"/>
    </source>
</evidence>
<evidence type="ECO:0000313" key="5">
    <source>
        <dbReference type="Proteomes" id="UP000529795"/>
    </source>
</evidence>
<name>A0A840F803_9SPHN</name>
<dbReference type="AlphaFoldDB" id="A0A840F803"/>
<keyword evidence="1 2" id="KW-0597">Phosphoprotein</keyword>
<dbReference type="SMART" id="SM00448">
    <property type="entry name" value="REC"/>
    <property type="match status" value="1"/>
</dbReference>
<protein>
    <submittedName>
        <fullName evidence="4">CheY-like chemotaxis protein</fullName>
    </submittedName>
</protein>